<geneLocation type="mitochondrion" evidence="2"/>
<feature type="transmembrane region" description="Helical" evidence="1">
    <location>
        <begin position="39"/>
        <end position="57"/>
    </location>
</feature>
<protein>
    <submittedName>
        <fullName evidence="2">Uncharacterized protein</fullName>
    </submittedName>
</protein>
<gene>
    <name evidence="2" type="ORF">ABT39_MTgene1454</name>
</gene>
<dbReference type="AlphaFoldDB" id="A0A101LWT5"/>
<evidence type="ECO:0000313" key="2">
    <source>
        <dbReference type="EMBL" id="KUM46772.1"/>
    </source>
</evidence>
<comment type="caution">
    <text evidence="2">The sequence shown here is derived from an EMBL/GenBank/DDBJ whole genome shotgun (WGS) entry which is preliminary data.</text>
</comment>
<reference evidence="2" key="1">
    <citation type="journal article" date="2015" name="Genome Biol. Evol.">
        <title>Organellar Genomes of White Spruce (Picea glauca): Assembly and Annotation.</title>
        <authorList>
            <person name="Jackman S.D."/>
            <person name="Warren R.L."/>
            <person name="Gibb E.A."/>
            <person name="Vandervalk B.P."/>
            <person name="Mohamadi H."/>
            <person name="Chu J."/>
            <person name="Raymond A."/>
            <person name="Pleasance S."/>
            <person name="Coope R."/>
            <person name="Wildung M.R."/>
            <person name="Ritland C.E."/>
            <person name="Bousquet J."/>
            <person name="Jones S.J."/>
            <person name="Bohlmann J."/>
            <person name="Birol I."/>
        </authorList>
    </citation>
    <scope>NUCLEOTIDE SEQUENCE [LARGE SCALE GENOMIC DNA]</scope>
    <source>
        <tissue evidence="2">Flushing bud</tissue>
    </source>
</reference>
<keyword evidence="1" id="KW-0812">Transmembrane</keyword>
<name>A0A101LWT5_PICGL</name>
<proteinExistence type="predicted"/>
<organism evidence="2">
    <name type="scientific">Picea glauca</name>
    <name type="common">White spruce</name>
    <name type="synonym">Pinus glauca</name>
    <dbReference type="NCBI Taxonomy" id="3330"/>
    <lineage>
        <taxon>Eukaryota</taxon>
        <taxon>Viridiplantae</taxon>
        <taxon>Streptophyta</taxon>
        <taxon>Embryophyta</taxon>
        <taxon>Tracheophyta</taxon>
        <taxon>Spermatophyta</taxon>
        <taxon>Pinopsida</taxon>
        <taxon>Pinidae</taxon>
        <taxon>Conifers I</taxon>
        <taxon>Pinales</taxon>
        <taxon>Pinaceae</taxon>
        <taxon>Picea</taxon>
    </lineage>
</organism>
<sequence length="72" mass="8139">MLLPLKHKLLFSLLELNLTLKDLNLGGLMAFKMLQAFNLIYILILLLGQELLLGLYLDLAIEMEGIEVLSLL</sequence>
<keyword evidence="2" id="KW-0496">Mitochondrion</keyword>
<keyword evidence="1" id="KW-0472">Membrane</keyword>
<evidence type="ECO:0000256" key="1">
    <source>
        <dbReference type="SAM" id="Phobius"/>
    </source>
</evidence>
<keyword evidence="1" id="KW-1133">Transmembrane helix</keyword>
<dbReference type="EMBL" id="LKAM01000010">
    <property type="protein sequence ID" value="KUM46772.1"/>
    <property type="molecule type" value="Genomic_DNA"/>
</dbReference>
<accession>A0A101LWT5</accession>